<dbReference type="Proteomes" id="UP000727407">
    <property type="component" value="Unassembled WGS sequence"/>
</dbReference>
<comment type="caution">
    <text evidence="1">The sequence shown here is derived from an EMBL/GenBank/DDBJ whole genome shotgun (WGS) entry which is preliminary data.</text>
</comment>
<name>A0A8J4WQM1_CLAMG</name>
<gene>
    <name evidence="1" type="ORF">DAT39_021443</name>
</gene>
<protein>
    <submittedName>
        <fullName evidence="1">Uncharacterized protein</fullName>
    </submittedName>
</protein>
<keyword evidence="2" id="KW-1185">Reference proteome</keyword>
<evidence type="ECO:0000313" key="1">
    <source>
        <dbReference type="EMBL" id="KAF5888856.1"/>
    </source>
</evidence>
<dbReference type="EMBL" id="QNUK01000906">
    <property type="protein sequence ID" value="KAF5888856.1"/>
    <property type="molecule type" value="Genomic_DNA"/>
</dbReference>
<proteinExistence type="predicted"/>
<organism evidence="1 2">
    <name type="scientific">Clarias magur</name>
    <name type="common">Asian catfish</name>
    <name type="synonym">Macropteronotus magur</name>
    <dbReference type="NCBI Taxonomy" id="1594786"/>
    <lineage>
        <taxon>Eukaryota</taxon>
        <taxon>Metazoa</taxon>
        <taxon>Chordata</taxon>
        <taxon>Craniata</taxon>
        <taxon>Vertebrata</taxon>
        <taxon>Euteleostomi</taxon>
        <taxon>Actinopterygii</taxon>
        <taxon>Neopterygii</taxon>
        <taxon>Teleostei</taxon>
        <taxon>Ostariophysi</taxon>
        <taxon>Siluriformes</taxon>
        <taxon>Clariidae</taxon>
        <taxon>Clarias</taxon>
    </lineage>
</organism>
<evidence type="ECO:0000313" key="2">
    <source>
        <dbReference type="Proteomes" id="UP000727407"/>
    </source>
</evidence>
<sequence length="79" mass="9063">MRESTRCSLEPLLSVIWDRARARARATVSAEPVSPGRARCNKALERVQRLTVNSTSVGNPEDTEEQTRRRDVKTFCIFW</sequence>
<accession>A0A8J4WQM1</accession>
<reference evidence="1" key="1">
    <citation type="submission" date="2020-07" db="EMBL/GenBank/DDBJ databases">
        <title>Clarias magur genome sequencing, assembly and annotation.</title>
        <authorList>
            <person name="Kushwaha B."/>
            <person name="Kumar R."/>
            <person name="Das P."/>
            <person name="Joshi C.G."/>
            <person name="Kumar D."/>
            <person name="Nagpure N.S."/>
            <person name="Pandey M."/>
            <person name="Agarwal S."/>
            <person name="Srivastava S."/>
            <person name="Singh M."/>
            <person name="Sahoo L."/>
            <person name="Jayasankar P."/>
            <person name="Meher P.K."/>
            <person name="Koringa P.G."/>
            <person name="Iquebal M.A."/>
            <person name="Das S.P."/>
            <person name="Bit A."/>
            <person name="Patnaik S."/>
            <person name="Patel N."/>
            <person name="Shah T.M."/>
            <person name="Hinsu A."/>
            <person name="Jena J.K."/>
        </authorList>
    </citation>
    <scope>NUCLEOTIDE SEQUENCE</scope>
    <source>
        <strain evidence="1">CIFAMagur01</strain>
        <tissue evidence="1">Testis</tissue>
    </source>
</reference>
<dbReference type="AlphaFoldDB" id="A0A8J4WQM1"/>